<organism evidence="2 3">
    <name type="scientific">Dorea hominis</name>
    <dbReference type="NCBI Taxonomy" id="2763040"/>
    <lineage>
        <taxon>Bacteria</taxon>
        <taxon>Bacillati</taxon>
        <taxon>Bacillota</taxon>
        <taxon>Clostridia</taxon>
        <taxon>Lachnospirales</taxon>
        <taxon>Lachnospiraceae</taxon>
        <taxon>Dorea</taxon>
    </lineage>
</organism>
<reference evidence="2 3" key="1">
    <citation type="submission" date="2020-08" db="EMBL/GenBank/DDBJ databases">
        <title>Genome public.</title>
        <authorList>
            <person name="Liu C."/>
            <person name="Sun Q."/>
        </authorList>
    </citation>
    <scope>NUCLEOTIDE SEQUENCE [LARGE SCALE GENOMIC DNA]</scope>
    <source>
        <strain evidence="2 3">NSJ-36</strain>
    </source>
</reference>
<sequence>MNAKRVIALIAALAIPVLYIITIILFMIGSDYANLFLAVSLGGTFFLTPVIFLLTRVPKDIGEVSGNIADMLKKDKEE</sequence>
<proteinExistence type="predicted"/>
<keyword evidence="1" id="KW-0472">Membrane</keyword>
<keyword evidence="1" id="KW-0812">Transmembrane</keyword>
<protein>
    <submittedName>
        <fullName evidence="2">Uncharacterized protein</fullName>
    </submittedName>
</protein>
<name>A0ABR7ESJ5_9FIRM</name>
<keyword evidence="3" id="KW-1185">Reference proteome</keyword>
<evidence type="ECO:0000256" key="1">
    <source>
        <dbReference type="SAM" id="Phobius"/>
    </source>
</evidence>
<dbReference type="Proteomes" id="UP000647235">
    <property type="component" value="Unassembled WGS sequence"/>
</dbReference>
<evidence type="ECO:0000313" key="2">
    <source>
        <dbReference type="EMBL" id="MBC5664331.1"/>
    </source>
</evidence>
<accession>A0ABR7ESJ5</accession>
<dbReference type="EMBL" id="JACOOY010000003">
    <property type="protein sequence ID" value="MBC5664331.1"/>
    <property type="molecule type" value="Genomic_DNA"/>
</dbReference>
<evidence type="ECO:0000313" key="3">
    <source>
        <dbReference type="Proteomes" id="UP000647235"/>
    </source>
</evidence>
<feature type="transmembrane region" description="Helical" evidence="1">
    <location>
        <begin position="35"/>
        <end position="54"/>
    </location>
</feature>
<gene>
    <name evidence="2" type="ORF">H8S07_03385</name>
</gene>
<comment type="caution">
    <text evidence="2">The sequence shown here is derived from an EMBL/GenBank/DDBJ whole genome shotgun (WGS) entry which is preliminary data.</text>
</comment>
<keyword evidence="1" id="KW-1133">Transmembrane helix</keyword>
<dbReference type="RefSeq" id="WP_118660077.1">
    <property type="nucleotide sequence ID" value="NZ_JACOOY010000003.1"/>
</dbReference>
<feature type="transmembrane region" description="Helical" evidence="1">
    <location>
        <begin position="7"/>
        <end position="29"/>
    </location>
</feature>